<evidence type="ECO:0000313" key="2">
    <source>
        <dbReference type="Proteomes" id="UP000054563"/>
    </source>
</evidence>
<name>A0A0J8S0Z1_COCIT</name>
<dbReference type="AlphaFoldDB" id="A0A0J8S0Z1"/>
<evidence type="ECO:0000313" key="1">
    <source>
        <dbReference type="EMBL" id="KMU91090.1"/>
    </source>
</evidence>
<organism evidence="1 2">
    <name type="scientific">Coccidioides immitis H538.4</name>
    <dbReference type="NCBI Taxonomy" id="396776"/>
    <lineage>
        <taxon>Eukaryota</taxon>
        <taxon>Fungi</taxon>
        <taxon>Dikarya</taxon>
        <taxon>Ascomycota</taxon>
        <taxon>Pezizomycotina</taxon>
        <taxon>Eurotiomycetes</taxon>
        <taxon>Eurotiomycetidae</taxon>
        <taxon>Onygenales</taxon>
        <taxon>Onygenaceae</taxon>
        <taxon>Coccidioides</taxon>
    </lineage>
</organism>
<protein>
    <submittedName>
        <fullName evidence="1">Uncharacterized protein</fullName>
    </submittedName>
</protein>
<dbReference type="Proteomes" id="UP000054563">
    <property type="component" value="Unassembled WGS sequence"/>
</dbReference>
<dbReference type="EMBL" id="DS017030">
    <property type="protein sequence ID" value="KMU91090.1"/>
    <property type="molecule type" value="Genomic_DNA"/>
</dbReference>
<gene>
    <name evidence="1" type="ORF">CIHG_08760</name>
</gene>
<accession>A0A0J8S0Z1</accession>
<proteinExistence type="predicted"/>
<dbReference type="VEuPathDB" id="FungiDB:CIHG_08760"/>
<dbReference type="STRING" id="396776.A0A0J8S0Z1"/>
<reference evidence="2" key="1">
    <citation type="journal article" date="2010" name="Genome Res.">
        <title>Population genomic sequencing of Coccidioides fungi reveals recent hybridization and transposon control.</title>
        <authorList>
            <person name="Neafsey D.E."/>
            <person name="Barker B.M."/>
            <person name="Sharpton T.J."/>
            <person name="Stajich J.E."/>
            <person name="Park D.J."/>
            <person name="Whiston E."/>
            <person name="Hung C.-Y."/>
            <person name="McMahan C."/>
            <person name="White J."/>
            <person name="Sykes S."/>
            <person name="Heiman D."/>
            <person name="Young S."/>
            <person name="Zeng Q."/>
            <person name="Abouelleil A."/>
            <person name="Aftuck L."/>
            <person name="Bessette D."/>
            <person name="Brown A."/>
            <person name="FitzGerald M."/>
            <person name="Lui A."/>
            <person name="Macdonald J.P."/>
            <person name="Priest M."/>
            <person name="Orbach M.J."/>
            <person name="Galgiani J.N."/>
            <person name="Kirkland T.N."/>
            <person name="Cole G.T."/>
            <person name="Birren B.W."/>
            <person name="Henn M.R."/>
            <person name="Taylor J.W."/>
            <person name="Rounsley S.D."/>
        </authorList>
    </citation>
    <scope>NUCLEOTIDE SEQUENCE [LARGE SCALE GENOMIC DNA]</scope>
    <source>
        <strain evidence="2">H538.4</strain>
    </source>
</reference>
<sequence length="124" mass="14378">MNLINQYEENKKIFKKDKIKQKKIKKLDEPPTIKALKKTASFAKTEKSELKFKVKSSNSANIEAAIKKMTNKFTNLALAMRVQSNQIQENSDQYYMLQREESLKPIPNYLTNMTVNSTTVQENT</sequence>
<dbReference type="OrthoDB" id="4209518at2759"/>